<keyword evidence="1" id="KW-1133">Transmembrane helix</keyword>
<organism evidence="2 3">
    <name type="scientific">Paeniglutamicibacter sulfureus</name>
    <dbReference type="NCBI Taxonomy" id="43666"/>
    <lineage>
        <taxon>Bacteria</taxon>
        <taxon>Bacillati</taxon>
        <taxon>Actinomycetota</taxon>
        <taxon>Actinomycetes</taxon>
        <taxon>Micrococcales</taxon>
        <taxon>Micrococcaceae</taxon>
        <taxon>Paeniglutamicibacter</taxon>
    </lineage>
</organism>
<accession>A0ABU2BGQ3</accession>
<gene>
    <name evidence="2" type="ORF">J2S64_001471</name>
</gene>
<keyword evidence="3" id="KW-1185">Reference proteome</keyword>
<protein>
    <submittedName>
        <fullName evidence="2">Drug/metabolite transporter (DMT)-like permease</fullName>
    </submittedName>
</protein>
<reference evidence="2 3" key="1">
    <citation type="submission" date="2023-07" db="EMBL/GenBank/DDBJ databases">
        <title>Sequencing the genomes of 1000 actinobacteria strains.</title>
        <authorList>
            <person name="Klenk H.-P."/>
        </authorList>
    </citation>
    <scope>NUCLEOTIDE SEQUENCE [LARGE SCALE GENOMIC DNA]</scope>
    <source>
        <strain evidence="2 3">DSM 20167</strain>
    </source>
</reference>
<keyword evidence="1" id="KW-0812">Transmembrane</keyword>
<evidence type="ECO:0000313" key="3">
    <source>
        <dbReference type="Proteomes" id="UP001183817"/>
    </source>
</evidence>
<name>A0ABU2BGQ3_9MICC</name>
<dbReference type="EMBL" id="JAVDYI010000001">
    <property type="protein sequence ID" value="MDR7357780.1"/>
    <property type="molecule type" value="Genomic_DNA"/>
</dbReference>
<feature type="transmembrane region" description="Helical" evidence="1">
    <location>
        <begin position="20"/>
        <end position="39"/>
    </location>
</feature>
<comment type="caution">
    <text evidence="2">The sequence shown here is derived from an EMBL/GenBank/DDBJ whole genome shotgun (WGS) entry which is preliminary data.</text>
</comment>
<keyword evidence="1" id="KW-0472">Membrane</keyword>
<feature type="transmembrane region" description="Helical" evidence="1">
    <location>
        <begin position="81"/>
        <end position="102"/>
    </location>
</feature>
<proteinExistence type="predicted"/>
<evidence type="ECO:0000313" key="2">
    <source>
        <dbReference type="EMBL" id="MDR7357780.1"/>
    </source>
</evidence>
<evidence type="ECO:0000256" key="1">
    <source>
        <dbReference type="SAM" id="Phobius"/>
    </source>
</evidence>
<feature type="transmembrane region" description="Helical" evidence="1">
    <location>
        <begin position="109"/>
        <end position="127"/>
    </location>
</feature>
<dbReference type="RefSeq" id="WP_302262898.1">
    <property type="nucleotide sequence ID" value="NZ_BAAAWO010000001.1"/>
</dbReference>
<dbReference type="Proteomes" id="UP001183817">
    <property type="component" value="Unassembled WGS sequence"/>
</dbReference>
<sequence length="145" mass="16143">MSTLPEDTSLVPWRPKRLWAPWWLAMILGGTAGVTLTLLRTSRTFVIPGAIALAMIIIFISVATILRRQFHSEALEPPMSLSYLLWMVLLIFLVGPVQLVLLPANPQEVIVKALALSVGISICMYAADRALFSSFAKRERPRQDV</sequence>
<feature type="transmembrane region" description="Helical" evidence="1">
    <location>
        <begin position="46"/>
        <end position="66"/>
    </location>
</feature>